<dbReference type="PROSITE" id="PS50089">
    <property type="entry name" value="ZF_RING_2"/>
    <property type="match status" value="1"/>
</dbReference>
<dbReference type="GO" id="GO:0008270">
    <property type="term" value="F:zinc ion binding"/>
    <property type="evidence" value="ECO:0007669"/>
    <property type="project" value="UniProtKB-KW"/>
</dbReference>
<reference evidence="2" key="1">
    <citation type="journal article" date="2020" name="Nature">
        <title>Giant virus diversity and host interactions through global metagenomics.</title>
        <authorList>
            <person name="Schulz F."/>
            <person name="Roux S."/>
            <person name="Paez-Espino D."/>
            <person name="Jungbluth S."/>
            <person name="Walsh D.A."/>
            <person name="Denef V.J."/>
            <person name="McMahon K.D."/>
            <person name="Konstantinidis K.T."/>
            <person name="Eloe-Fadrosh E.A."/>
            <person name="Kyrpides N.C."/>
            <person name="Woyke T."/>
        </authorList>
    </citation>
    <scope>NUCLEOTIDE SEQUENCE</scope>
    <source>
        <strain evidence="2">GVMAG-S-ERX555961-36</strain>
    </source>
</reference>
<dbReference type="PANTHER" id="PTHR22996">
    <property type="entry name" value="MAHOGUNIN"/>
    <property type="match status" value="1"/>
</dbReference>
<name>A0A6C0AUH3_9ZZZZ</name>
<dbReference type="SUPFAM" id="SSF57850">
    <property type="entry name" value="RING/U-box"/>
    <property type="match status" value="1"/>
</dbReference>
<evidence type="ECO:0000259" key="1">
    <source>
        <dbReference type="PROSITE" id="PS50089"/>
    </source>
</evidence>
<sequence>MDIQHMSYIILNCVNEKGKLRVKFHSYVDEEGKRYQHVYNNNLNCRFPKDIREEGRYYRISPSDLKITLRENSAPFYSVKGKNVKIVNVLETIQIYKVEECICCMSEIPNITLVPCGHHCMCRNCYERMRHTPSGNRGCPVCRLPIEQAYVNTTV</sequence>
<evidence type="ECO:0000313" key="2">
    <source>
        <dbReference type="EMBL" id="QHS83587.1"/>
    </source>
</evidence>
<dbReference type="PANTHER" id="PTHR22996:SF0">
    <property type="entry name" value="RE60872P-RELATED"/>
    <property type="match status" value="1"/>
</dbReference>
<dbReference type="GO" id="GO:0061630">
    <property type="term" value="F:ubiquitin protein ligase activity"/>
    <property type="evidence" value="ECO:0007669"/>
    <property type="project" value="UniProtKB-EC"/>
</dbReference>
<accession>A0A6C0AUH3</accession>
<dbReference type="EMBL" id="MN738760">
    <property type="protein sequence ID" value="QHS83587.1"/>
    <property type="molecule type" value="Genomic_DNA"/>
</dbReference>
<dbReference type="InterPro" id="IPR001841">
    <property type="entry name" value="Znf_RING"/>
</dbReference>
<protein>
    <recommendedName>
        <fullName evidence="1">RING-type domain-containing protein</fullName>
    </recommendedName>
</protein>
<feature type="domain" description="RING-type" evidence="1">
    <location>
        <begin position="101"/>
        <end position="143"/>
    </location>
</feature>
<dbReference type="InterPro" id="IPR045194">
    <property type="entry name" value="MGRN1/RNF157-like"/>
</dbReference>
<dbReference type="Pfam" id="PF13920">
    <property type="entry name" value="zf-C3HC4_3"/>
    <property type="match status" value="1"/>
</dbReference>
<dbReference type="InterPro" id="IPR013083">
    <property type="entry name" value="Znf_RING/FYVE/PHD"/>
</dbReference>
<dbReference type="AlphaFoldDB" id="A0A6C0AUH3"/>
<organism evidence="2">
    <name type="scientific">viral metagenome</name>
    <dbReference type="NCBI Taxonomy" id="1070528"/>
    <lineage>
        <taxon>unclassified sequences</taxon>
        <taxon>metagenomes</taxon>
        <taxon>organismal metagenomes</taxon>
    </lineage>
</organism>
<dbReference type="Gene3D" id="3.30.40.10">
    <property type="entry name" value="Zinc/RING finger domain, C3HC4 (zinc finger)"/>
    <property type="match status" value="1"/>
</dbReference>
<dbReference type="GO" id="GO:0016567">
    <property type="term" value="P:protein ubiquitination"/>
    <property type="evidence" value="ECO:0007669"/>
    <property type="project" value="TreeGrafter"/>
</dbReference>
<proteinExistence type="predicted"/>